<evidence type="ECO:0000256" key="1">
    <source>
        <dbReference type="SAM" id="MobiDB-lite"/>
    </source>
</evidence>
<comment type="caution">
    <text evidence="2">The sequence shown here is derived from an EMBL/GenBank/DDBJ whole genome shotgun (WGS) entry which is preliminary data.</text>
</comment>
<proteinExistence type="predicted"/>
<accession>A0ABR0B0N4</accession>
<reference evidence="2 3" key="1">
    <citation type="journal article" date="2023" name="Nucleic Acids Res.">
        <title>The hologenome of Daphnia magna reveals possible DNA methylation and microbiome-mediated evolution of the host genome.</title>
        <authorList>
            <person name="Chaturvedi A."/>
            <person name="Li X."/>
            <person name="Dhandapani V."/>
            <person name="Marshall H."/>
            <person name="Kissane S."/>
            <person name="Cuenca-Cambronero M."/>
            <person name="Asole G."/>
            <person name="Calvet F."/>
            <person name="Ruiz-Romero M."/>
            <person name="Marangio P."/>
            <person name="Guigo R."/>
            <person name="Rago D."/>
            <person name="Mirbahai L."/>
            <person name="Eastwood N."/>
            <person name="Colbourne J.K."/>
            <person name="Zhou J."/>
            <person name="Mallon E."/>
            <person name="Orsini L."/>
        </authorList>
    </citation>
    <scope>NUCLEOTIDE SEQUENCE [LARGE SCALE GENOMIC DNA]</scope>
    <source>
        <strain evidence="2">LRV0_1</strain>
    </source>
</reference>
<dbReference type="EMBL" id="JAOYFB010000039">
    <property type="protein sequence ID" value="KAK4030707.1"/>
    <property type="molecule type" value="Genomic_DNA"/>
</dbReference>
<name>A0ABR0B0N4_9CRUS</name>
<organism evidence="2 3">
    <name type="scientific">Daphnia magna</name>
    <dbReference type="NCBI Taxonomy" id="35525"/>
    <lineage>
        <taxon>Eukaryota</taxon>
        <taxon>Metazoa</taxon>
        <taxon>Ecdysozoa</taxon>
        <taxon>Arthropoda</taxon>
        <taxon>Crustacea</taxon>
        <taxon>Branchiopoda</taxon>
        <taxon>Diplostraca</taxon>
        <taxon>Cladocera</taxon>
        <taxon>Anomopoda</taxon>
        <taxon>Daphniidae</taxon>
        <taxon>Daphnia</taxon>
    </lineage>
</organism>
<evidence type="ECO:0000313" key="3">
    <source>
        <dbReference type="Proteomes" id="UP001234178"/>
    </source>
</evidence>
<protein>
    <submittedName>
        <fullName evidence="2">Uncharacterized protein</fullName>
    </submittedName>
</protein>
<feature type="region of interest" description="Disordered" evidence="1">
    <location>
        <begin position="1"/>
        <end position="26"/>
    </location>
</feature>
<evidence type="ECO:0000313" key="2">
    <source>
        <dbReference type="EMBL" id="KAK4030707.1"/>
    </source>
</evidence>
<sequence>MDDDPGSPEANDELHTPKEVFPRSSSKEYDEFLLQKESDIPQDDELHEMAREFQLGAMRAYSCKKDSIVIQATGAGKNEISSSKRI</sequence>
<feature type="compositionally biased region" description="Basic and acidic residues" evidence="1">
    <location>
        <begin position="12"/>
        <end position="26"/>
    </location>
</feature>
<dbReference type="Proteomes" id="UP001234178">
    <property type="component" value="Unassembled WGS sequence"/>
</dbReference>
<keyword evidence="3" id="KW-1185">Reference proteome</keyword>
<gene>
    <name evidence="2" type="ORF">OUZ56_024046</name>
</gene>